<dbReference type="SUPFAM" id="SSF50156">
    <property type="entry name" value="PDZ domain-like"/>
    <property type="match status" value="2"/>
</dbReference>
<feature type="non-terminal residue" evidence="5">
    <location>
        <position position="1"/>
    </location>
</feature>
<keyword evidence="3" id="KW-0677">Repeat</keyword>
<evidence type="ECO:0000256" key="2">
    <source>
        <dbReference type="ARBA" id="ARBA00022490"/>
    </source>
</evidence>
<reference evidence="5 6" key="1">
    <citation type="journal article" date="2019" name="Sci. Rep.">
        <title>Orb-weaving spider Araneus ventricosus genome elucidates the spidroin gene catalogue.</title>
        <authorList>
            <person name="Kono N."/>
            <person name="Nakamura H."/>
            <person name="Ohtoshi R."/>
            <person name="Moran D.A.P."/>
            <person name="Shinohara A."/>
            <person name="Yoshida Y."/>
            <person name="Fujiwara M."/>
            <person name="Mori M."/>
            <person name="Tomita M."/>
            <person name="Arakawa K."/>
        </authorList>
    </citation>
    <scope>NUCLEOTIDE SEQUENCE [LARGE SCALE GENOMIC DNA]</scope>
</reference>
<dbReference type="SMART" id="SM00228">
    <property type="entry name" value="PDZ"/>
    <property type="match status" value="1"/>
</dbReference>
<evidence type="ECO:0000313" key="6">
    <source>
        <dbReference type="Proteomes" id="UP000499080"/>
    </source>
</evidence>
<dbReference type="InterPro" id="IPR001478">
    <property type="entry name" value="PDZ"/>
</dbReference>
<evidence type="ECO:0000259" key="4">
    <source>
        <dbReference type="PROSITE" id="PS50106"/>
    </source>
</evidence>
<feature type="domain" description="PDZ" evidence="4">
    <location>
        <begin position="51"/>
        <end position="125"/>
    </location>
</feature>
<accession>A0A4Y2PXB5</accession>
<dbReference type="Pfam" id="PF00595">
    <property type="entry name" value="PDZ"/>
    <property type="match status" value="1"/>
</dbReference>
<gene>
    <name evidence="5" type="ORF">AVEN_226983_1</name>
</gene>
<dbReference type="GO" id="GO:0005737">
    <property type="term" value="C:cytoplasm"/>
    <property type="evidence" value="ECO:0007669"/>
    <property type="project" value="UniProtKB-SubCell"/>
</dbReference>
<comment type="subcellular location">
    <subcellularLocation>
        <location evidence="1">Cytoplasm</location>
    </subcellularLocation>
</comment>
<comment type="caution">
    <text evidence="5">The sequence shown here is derived from an EMBL/GenBank/DDBJ whole genome shotgun (WGS) entry which is preliminary data.</text>
</comment>
<evidence type="ECO:0000256" key="3">
    <source>
        <dbReference type="ARBA" id="ARBA00022737"/>
    </source>
</evidence>
<dbReference type="PANTHER" id="PTHR46227:SF2">
    <property type="entry name" value="FI03335P"/>
    <property type="match status" value="1"/>
</dbReference>
<dbReference type="Gene3D" id="2.30.42.10">
    <property type="match status" value="2"/>
</dbReference>
<dbReference type="EMBL" id="BGPR01012309">
    <property type="protein sequence ID" value="GBN55513.1"/>
    <property type="molecule type" value="Genomic_DNA"/>
</dbReference>
<dbReference type="PANTHER" id="PTHR46227">
    <property type="entry name" value="GLUTAMATE RECEPTOR-INTERACTING PROTEIN GRIP"/>
    <property type="match status" value="1"/>
</dbReference>
<keyword evidence="2" id="KW-0963">Cytoplasm</keyword>
<dbReference type="InterPro" id="IPR041489">
    <property type="entry name" value="PDZ_6"/>
</dbReference>
<protein>
    <recommendedName>
        <fullName evidence="4">PDZ domain-containing protein</fullName>
    </recommendedName>
</protein>
<dbReference type="InterPro" id="IPR036034">
    <property type="entry name" value="PDZ_sf"/>
</dbReference>
<dbReference type="Pfam" id="PF17820">
    <property type="entry name" value="PDZ_6"/>
    <property type="match status" value="1"/>
</dbReference>
<keyword evidence="6" id="KW-1185">Reference proteome</keyword>
<dbReference type="GO" id="GO:0098887">
    <property type="term" value="P:neurotransmitter receptor transport, endosome to postsynaptic membrane"/>
    <property type="evidence" value="ECO:0007669"/>
    <property type="project" value="TreeGrafter"/>
</dbReference>
<evidence type="ECO:0000256" key="1">
    <source>
        <dbReference type="ARBA" id="ARBA00004496"/>
    </source>
</evidence>
<dbReference type="PROSITE" id="PS50106">
    <property type="entry name" value="PDZ"/>
    <property type="match status" value="2"/>
</dbReference>
<dbReference type="AlphaFoldDB" id="A0A4Y2PXB5"/>
<dbReference type="InterPro" id="IPR043545">
    <property type="entry name" value="GRIP1/2"/>
</dbReference>
<name>A0A4Y2PXB5_ARAVE</name>
<proteinExistence type="predicted"/>
<sequence length="164" mass="18196">DGRLKAGDRLLQIDDQDLEALSLSQAADILQAKNEATFTIEYKIALIENSQIRLGERTNLEIDCPDADLGLVLGPAGSRMVIEEIRKGSLADRCGAFRVGDDILAINDIDVAFLSTSKANNLLRSFRKEPGRLVLVANIERLALPRQNCCLRNVTFQYFSNVLY</sequence>
<feature type="domain" description="PDZ" evidence="4">
    <location>
        <begin position="1"/>
        <end position="31"/>
    </location>
</feature>
<dbReference type="Proteomes" id="UP000499080">
    <property type="component" value="Unassembled WGS sequence"/>
</dbReference>
<dbReference type="OrthoDB" id="6431407at2759"/>
<evidence type="ECO:0000313" key="5">
    <source>
        <dbReference type="EMBL" id="GBN55513.1"/>
    </source>
</evidence>
<organism evidence="5 6">
    <name type="scientific">Araneus ventricosus</name>
    <name type="common">Orbweaver spider</name>
    <name type="synonym">Epeira ventricosa</name>
    <dbReference type="NCBI Taxonomy" id="182803"/>
    <lineage>
        <taxon>Eukaryota</taxon>
        <taxon>Metazoa</taxon>
        <taxon>Ecdysozoa</taxon>
        <taxon>Arthropoda</taxon>
        <taxon>Chelicerata</taxon>
        <taxon>Arachnida</taxon>
        <taxon>Araneae</taxon>
        <taxon>Araneomorphae</taxon>
        <taxon>Entelegynae</taxon>
        <taxon>Araneoidea</taxon>
        <taxon>Araneidae</taxon>
        <taxon>Araneus</taxon>
    </lineage>
</organism>